<feature type="chain" id="PRO_5021275750" description="Cadherin domain-containing protein" evidence="15">
    <location>
        <begin position="28"/>
        <end position="989"/>
    </location>
</feature>
<evidence type="ECO:0000256" key="4">
    <source>
        <dbReference type="ARBA" id="ARBA00022692"/>
    </source>
</evidence>
<feature type="domain" description="Cadherin" evidence="16">
    <location>
        <begin position="23"/>
        <end position="131"/>
    </location>
</feature>
<evidence type="ECO:0000259" key="16">
    <source>
        <dbReference type="PROSITE" id="PS50268"/>
    </source>
</evidence>
<dbReference type="SUPFAM" id="SSF49313">
    <property type="entry name" value="Cadherin-like"/>
    <property type="match status" value="6"/>
</dbReference>
<dbReference type="PANTHER" id="PTHR24028:SF236">
    <property type="entry name" value="PROTOCADHERIN GAMMA-C3"/>
    <property type="match status" value="1"/>
</dbReference>
<keyword evidence="10 14" id="KW-0472">Membrane</keyword>
<evidence type="ECO:0000256" key="14">
    <source>
        <dbReference type="SAM" id="Phobius"/>
    </source>
</evidence>
<dbReference type="PROSITE" id="PS00232">
    <property type="entry name" value="CADHERIN_1"/>
    <property type="match status" value="3"/>
</dbReference>
<reference evidence="17" key="4">
    <citation type="submission" date="2025-08" db="UniProtKB">
        <authorList>
            <consortium name="Ensembl"/>
        </authorList>
    </citation>
    <scope>IDENTIFICATION</scope>
</reference>
<dbReference type="InterPro" id="IPR050174">
    <property type="entry name" value="Protocadherin/Cadherin-CA"/>
</dbReference>
<dbReference type="FunFam" id="2.60.40.60:FF:000007">
    <property type="entry name" value="Protocadherin alpha 2"/>
    <property type="match status" value="1"/>
</dbReference>
<proteinExistence type="predicted"/>
<dbReference type="GO" id="GO:0007156">
    <property type="term" value="P:homophilic cell adhesion via plasma membrane adhesion molecules"/>
    <property type="evidence" value="ECO:0007669"/>
    <property type="project" value="InterPro"/>
</dbReference>
<dbReference type="InterPro" id="IPR020894">
    <property type="entry name" value="Cadherin_CS"/>
</dbReference>
<dbReference type="FunFam" id="2.60.40.60:FF:000129">
    <property type="entry name" value="protocadherin alpha-C2 isoform X1"/>
    <property type="match status" value="1"/>
</dbReference>
<protein>
    <recommendedName>
        <fullName evidence="16">Cadherin domain-containing protein</fullName>
    </recommendedName>
</protein>
<feature type="signal peptide" evidence="15">
    <location>
        <begin position="1"/>
        <end position="27"/>
    </location>
</feature>
<dbReference type="InterPro" id="IPR032455">
    <property type="entry name" value="Cadherin_C"/>
</dbReference>
<feature type="region of interest" description="Disordered" evidence="13">
    <location>
        <begin position="854"/>
        <end position="881"/>
    </location>
</feature>
<evidence type="ECO:0000256" key="10">
    <source>
        <dbReference type="ARBA" id="ARBA00023136"/>
    </source>
</evidence>
<evidence type="ECO:0000256" key="11">
    <source>
        <dbReference type="ARBA" id="ARBA00023180"/>
    </source>
</evidence>
<feature type="region of interest" description="Disordered" evidence="13">
    <location>
        <begin position="779"/>
        <end position="835"/>
    </location>
</feature>
<evidence type="ECO:0000256" key="1">
    <source>
        <dbReference type="ARBA" id="ARBA00003436"/>
    </source>
</evidence>
<feature type="domain" description="Cadherin" evidence="16">
    <location>
        <begin position="241"/>
        <end position="348"/>
    </location>
</feature>
<reference evidence="18" key="1">
    <citation type="journal article" date="2006" name="Science">
        <title>Ancient noncoding elements conserved in the human genome.</title>
        <authorList>
            <person name="Venkatesh B."/>
            <person name="Kirkness E.F."/>
            <person name="Loh Y.H."/>
            <person name="Halpern A.L."/>
            <person name="Lee A.P."/>
            <person name="Johnson J."/>
            <person name="Dandona N."/>
            <person name="Viswanathan L.D."/>
            <person name="Tay A."/>
            <person name="Venter J.C."/>
            <person name="Strausberg R.L."/>
            <person name="Brenner S."/>
        </authorList>
    </citation>
    <scope>NUCLEOTIDE SEQUENCE [LARGE SCALE GENOMIC DNA]</scope>
</reference>
<keyword evidence="7 12" id="KW-0106">Calcium</keyword>
<keyword evidence="5 15" id="KW-0732">Signal</keyword>
<dbReference type="InterPro" id="IPR013164">
    <property type="entry name" value="Cadherin_N"/>
</dbReference>
<name>A0A4W3JGI5_CALMI</name>
<sequence length="989" mass="109167">MGYFKANWLLTWRLLCCISASWDLVSGQIRYSIPEELQPGAFVGNIAGDLGLKATQLSERSFRIVSTARKQYLDANLDKGILFVKEKIDREDVCGPSLTCVLAFEAVLENPFNLHDLEVEILDVNDNAPSFPRSQFRLEISEVVTPGASFHLEGAHDPDVGTNSLQTYELVANEYFTLNIEQRSGAGKLPVLILEKPLDRELQSTHSLMLIAKDGGLPERSGTAEIIIIVQDANDNAPVFTQSVYSTSLSENTPKGTLVIKLNATDLDDGANGEIVYSFSSHTSPRVRQLFSLNSQSGEIRVKGDLDYEESRAFEMTIKAIDRGTHAVPGYCRVFINITDVNDNAPEVTLTSLYSPVREDCLPGTVVALINAADKDSGENGQVQCQIANKLPFKLEPTSKKYLRLITQQPLDRENISKFDITVVCSDRGIPPLTSSKHIRLEVSDINDNAPRFTQPVYTAQVMENNVIGASIFSVTSVDPDFNQNARLTYSILESQIQGESVSSYVSINKENGVISSQRSFDYEQLKSFQIQVQAQDNGEAPLASNASVDIIILDQNDNAPVIVSPIPEYGSTVTETVSRLAEPGYLVAKVSATDADTGQNGRLTYQILKATNPGLFTISSDTGNIWTIRRMTDHDASKQRLVIVVKDNGSPSLSASVTIILSVEGGDTEMVSDKSELTAEPWFTSDISIYLVISLGITSSIFFVVLILLAIKIHRNRNGFDHSNYCLGICSCFEGRNSLNGIQRASRNIQIPPNYVEVFGGDPLSQSFRYGSYSTSGSTKTDLTFPNRCSSPTHRNNVRSGTIGKETPQVSNSAEYRNPVNGEVKQPNADWRHSQAHRVEVNSSQYLEEEVVQRDVRRDVQREAQREVQRDAQRDPQREVQCEVQHNVQRDVPRAAEKDPGVPRRVVPAKPTAVPAGREGWTIPRTTPRTPLQMKLSAHPPGAMRSQYFLPQDSEAGLRRAAVLASRNQFPLDTTSLHELFTYSPASG</sequence>
<keyword evidence="8" id="KW-0130">Cell adhesion</keyword>
<evidence type="ECO:0000256" key="3">
    <source>
        <dbReference type="ARBA" id="ARBA00022475"/>
    </source>
</evidence>
<feature type="domain" description="Cadherin" evidence="16">
    <location>
        <begin position="132"/>
        <end position="240"/>
    </location>
</feature>
<keyword evidence="3" id="KW-1003">Cell membrane</keyword>
<dbReference type="SMART" id="SM00112">
    <property type="entry name" value="CA"/>
    <property type="match status" value="6"/>
</dbReference>
<reference evidence="17" key="5">
    <citation type="submission" date="2025-09" db="UniProtKB">
        <authorList>
            <consortium name="Ensembl"/>
        </authorList>
    </citation>
    <scope>IDENTIFICATION</scope>
</reference>
<feature type="domain" description="Cadherin" evidence="16">
    <location>
        <begin position="570"/>
        <end position="684"/>
    </location>
</feature>
<dbReference type="CDD" id="cd11304">
    <property type="entry name" value="Cadherin_repeat"/>
    <property type="match status" value="6"/>
</dbReference>
<feature type="domain" description="Cadherin" evidence="16">
    <location>
        <begin position="349"/>
        <end position="453"/>
    </location>
</feature>
<dbReference type="Gene3D" id="2.60.40.60">
    <property type="entry name" value="Cadherins"/>
    <property type="match status" value="6"/>
</dbReference>
<dbReference type="InterPro" id="IPR015919">
    <property type="entry name" value="Cadherin-like_sf"/>
</dbReference>
<dbReference type="GO" id="GO:0005509">
    <property type="term" value="F:calcium ion binding"/>
    <property type="evidence" value="ECO:0007669"/>
    <property type="project" value="UniProtKB-UniRule"/>
</dbReference>
<dbReference type="FunFam" id="2.60.40.60:FF:000002">
    <property type="entry name" value="Protocadherin alpha 2"/>
    <property type="match status" value="1"/>
</dbReference>
<dbReference type="PROSITE" id="PS50268">
    <property type="entry name" value="CADHERIN_2"/>
    <property type="match status" value="6"/>
</dbReference>
<dbReference type="FunFam" id="2.60.40.60:FF:000004">
    <property type="entry name" value="Protocadherin 1 gamma 2"/>
    <property type="match status" value="1"/>
</dbReference>
<reference evidence="18" key="3">
    <citation type="journal article" date="2014" name="Nature">
        <title>Elephant shark genome provides unique insights into gnathostome evolution.</title>
        <authorList>
            <consortium name="International Elephant Shark Genome Sequencing Consortium"/>
            <person name="Venkatesh B."/>
            <person name="Lee A.P."/>
            <person name="Ravi V."/>
            <person name="Maurya A.K."/>
            <person name="Lian M.M."/>
            <person name="Swann J.B."/>
            <person name="Ohta Y."/>
            <person name="Flajnik M.F."/>
            <person name="Sutoh Y."/>
            <person name="Kasahara M."/>
            <person name="Hoon S."/>
            <person name="Gangu V."/>
            <person name="Roy S.W."/>
            <person name="Irimia M."/>
            <person name="Korzh V."/>
            <person name="Kondrychyn I."/>
            <person name="Lim Z.W."/>
            <person name="Tay B.H."/>
            <person name="Tohari S."/>
            <person name="Kong K.W."/>
            <person name="Ho S."/>
            <person name="Lorente-Galdos B."/>
            <person name="Quilez J."/>
            <person name="Marques-Bonet T."/>
            <person name="Raney B.J."/>
            <person name="Ingham P.W."/>
            <person name="Tay A."/>
            <person name="Hillier L.W."/>
            <person name="Minx P."/>
            <person name="Boehm T."/>
            <person name="Wilson R.K."/>
            <person name="Brenner S."/>
            <person name="Warren W.C."/>
        </authorList>
    </citation>
    <scope>NUCLEOTIDE SEQUENCE [LARGE SCALE GENOMIC DNA]</scope>
</reference>
<dbReference type="PANTHER" id="PTHR24028">
    <property type="entry name" value="CADHERIN-87A"/>
    <property type="match status" value="1"/>
</dbReference>
<evidence type="ECO:0000256" key="6">
    <source>
        <dbReference type="ARBA" id="ARBA00022737"/>
    </source>
</evidence>
<dbReference type="Pfam" id="PF00028">
    <property type="entry name" value="Cadherin"/>
    <property type="match status" value="5"/>
</dbReference>
<evidence type="ECO:0000256" key="5">
    <source>
        <dbReference type="ARBA" id="ARBA00022729"/>
    </source>
</evidence>
<dbReference type="InterPro" id="IPR002126">
    <property type="entry name" value="Cadherin-like_dom"/>
</dbReference>
<dbReference type="GO" id="GO:0005886">
    <property type="term" value="C:plasma membrane"/>
    <property type="evidence" value="ECO:0007669"/>
    <property type="project" value="UniProtKB-SubCell"/>
</dbReference>
<keyword evidence="11" id="KW-0325">Glycoprotein</keyword>
<evidence type="ECO:0000256" key="2">
    <source>
        <dbReference type="ARBA" id="ARBA00004251"/>
    </source>
</evidence>
<feature type="compositionally biased region" description="Polar residues" evidence="13">
    <location>
        <begin position="781"/>
        <end position="801"/>
    </location>
</feature>
<dbReference type="Pfam" id="PF16492">
    <property type="entry name" value="Cadherin_C_2"/>
    <property type="match status" value="1"/>
</dbReference>
<accession>A0A4W3JGI5</accession>
<reference evidence="18" key="2">
    <citation type="journal article" date="2007" name="PLoS Biol.">
        <title>Survey sequencing and comparative analysis of the elephant shark (Callorhinchus milii) genome.</title>
        <authorList>
            <person name="Venkatesh B."/>
            <person name="Kirkness E.F."/>
            <person name="Loh Y.H."/>
            <person name="Halpern A.L."/>
            <person name="Lee A.P."/>
            <person name="Johnson J."/>
            <person name="Dandona N."/>
            <person name="Viswanathan L.D."/>
            <person name="Tay A."/>
            <person name="Venter J.C."/>
            <person name="Strausberg R.L."/>
            <person name="Brenner S."/>
        </authorList>
    </citation>
    <scope>NUCLEOTIDE SEQUENCE [LARGE SCALE GENOMIC DNA]</scope>
</reference>
<evidence type="ECO:0000313" key="18">
    <source>
        <dbReference type="Proteomes" id="UP000314986"/>
    </source>
</evidence>
<dbReference type="FunFam" id="2.60.40.60:FF:000006">
    <property type="entry name" value="Protocadherin alpha 2"/>
    <property type="match status" value="1"/>
</dbReference>
<comment type="subcellular location">
    <subcellularLocation>
        <location evidence="2">Cell membrane</location>
        <topology evidence="2">Single-pass type I membrane protein</topology>
    </subcellularLocation>
</comment>
<evidence type="ECO:0000256" key="12">
    <source>
        <dbReference type="PROSITE-ProRule" id="PRU00043"/>
    </source>
</evidence>
<dbReference type="Ensembl" id="ENSCMIT00000042102.1">
    <property type="protein sequence ID" value="ENSCMIP00000041512.1"/>
    <property type="gene ID" value="ENSCMIG00000017303.1"/>
</dbReference>
<keyword evidence="9 14" id="KW-1133">Transmembrane helix</keyword>
<organism evidence="17 18">
    <name type="scientific">Callorhinchus milii</name>
    <name type="common">Ghost shark</name>
    <dbReference type="NCBI Taxonomy" id="7868"/>
    <lineage>
        <taxon>Eukaryota</taxon>
        <taxon>Metazoa</taxon>
        <taxon>Chordata</taxon>
        <taxon>Craniata</taxon>
        <taxon>Vertebrata</taxon>
        <taxon>Chondrichthyes</taxon>
        <taxon>Holocephali</taxon>
        <taxon>Chimaeriformes</taxon>
        <taxon>Callorhinchidae</taxon>
        <taxon>Callorhinchus</taxon>
    </lineage>
</organism>
<dbReference type="PRINTS" id="PR00205">
    <property type="entry name" value="CADHERIN"/>
</dbReference>
<evidence type="ECO:0000256" key="13">
    <source>
        <dbReference type="SAM" id="MobiDB-lite"/>
    </source>
</evidence>
<dbReference type="GeneTree" id="ENSGT00940000163777"/>
<evidence type="ECO:0000256" key="15">
    <source>
        <dbReference type="SAM" id="SignalP"/>
    </source>
</evidence>
<dbReference type="AlphaFoldDB" id="A0A4W3JGI5"/>
<evidence type="ECO:0000256" key="9">
    <source>
        <dbReference type="ARBA" id="ARBA00022989"/>
    </source>
</evidence>
<dbReference type="Pfam" id="PF08266">
    <property type="entry name" value="Cadherin_2"/>
    <property type="match status" value="1"/>
</dbReference>
<comment type="function">
    <text evidence="1">Potential calcium-dependent cell-adhesion protein. May be involved in the establishment and maintenance of specific neuronal connections in the brain.</text>
</comment>
<keyword evidence="18" id="KW-1185">Reference proteome</keyword>
<evidence type="ECO:0000256" key="8">
    <source>
        <dbReference type="ARBA" id="ARBA00022889"/>
    </source>
</evidence>
<feature type="domain" description="Cadherin" evidence="16">
    <location>
        <begin position="454"/>
        <end position="563"/>
    </location>
</feature>
<evidence type="ECO:0000256" key="7">
    <source>
        <dbReference type="ARBA" id="ARBA00022837"/>
    </source>
</evidence>
<dbReference type="Proteomes" id="UP000314986">
    <property type="component" value="Unassembled WGS sequence"/>
</dbReference>
<keyword evidence="4 14" id="KW-0812">Transmembrane</keyword>
<keyword evidence="6" id="KW-0677">Repeat</keyword>
<dbReference type="FunFam" id="2.60.40.60:FF:000001">
    <property type="entry name" value="Protocadherin alpha 2"/>
    <property type="match status" value="1"/>
</dbReference>
<feature type="transmembrane region" description="Helical" evidence="14">
    <location>
        <begin position="688"/>
        <end position="712"/>
    </location>
</feature>
<evidence type="ECO:0000313" key="17">
    <source>
        <dbReference type="Ensembl" id="ENSCMIP00000041512.1"/>
    </source>
</evidence>